<dbReference type="AlphaFoldDB" id="A0A9W4E205"/>
<gene>
    <name evidence="1" type="ORF">SCOCK_610015</name>
</gene>
<evidence type="ECO:0000313" key="2">
    <source>
        <dbReference type="Proteomes" id="UP001152519"/>
    </source>
</evidence>
<reference evidence="1" key="1">
    <citation type="submission" date="2021-05" db="EMBL/GenBank/DDBJ databases">
        <authorList>
            <person name="Arsene-Ploetze F."/>
        </authorList>
    </citation>
    <scope>NUCLEOTIDE SEQUENCE</scope>
    <source>
        <strain evidence="1">DSM 42138</strain>
    </source>
</reference>
<proteinExistence type="predicted"/>
<accession>A0A9W4E205</accession>
<keyword evidence="2" id="KW-1185">Reference proteome</keyword>
<organism evidence="1 2">
    <name type="scientific">Actinacidiphila cocklensis</name>
    <dbReference type="NCBI Taxonomy" id="887465"/>
    <lineage>
        <taxon>Bacteria</taxon>
        <taxon>Bacillati</taxon>
        <taxon>Actinomycetota</taxon>
        <taxon>Actinomycetes</taxon>
        <taxon>Kitasatosporales</taxon>
        <taxon>Streptomycetaceae</taxon>
        <taxon>Actinacidiphila</taxon>
    </lineage>
</organism>
<dbReference type="EMBL" id="CAJSLV010000094">
    <property type="protein sequence ID" value="CAG6397987.1"/>
    <property type="molecule type" value="Genomic_DNA"/>
</dbReference>
<dbReference type="Proteomes" id="UP001152519">
    <property type="component" value="Unassembled WGS sequence"/>
</dbReference>
<comment type="caution">
    <text evidence="1">The sequence shown here is derived from an EMBL/GenBank/DDBJ whole genome shotgun (WGS) entry which is preliminary data.</text>
</comment>
<evidence type="ECO:0000313" key="1">
    <source>
        <dbReference type="EMBL" id="CAG6397987.1"/>
    </source>
</evidence>
<sequence length="31" mass="3544">MSPTYIAEMNLRCMLRRNVGLAAYRVADDGR</sequence>
<protein>
    <submittedName>
        <fullName evidence="1">Uncharacterized protein</fullName>
    </submittedName>
</protein>
<name>A0A9W4E205_9ACTN</name>